<evidence type="ECO:0000313" key="2">
    <source>
        <dbReference type="Proteomes" id="UP001144978"/>
    </source>
</evidence>
<accession>A0ACC1PZB2</accession>
<comment type="caution">
    <text evidence="1">The sequence shown here is derived from an EMBL/GenBank/DDBJ whole genome shotgun (WGS) entry which is preliminary data.</text>
</comment>
<protein>
    <submittedName>
        <fullName evidence="1">Uncharacterized protein</fullName>
    </submittedName>
</protein>
<organism evidence="1 2">
    <name type="scientific">Trametes sanguinea</name>
    <dbReference type="NCBI Taxonomy" id="158606"/>
    <lineage>
        <taxon>Eukaryota</taxon>
        <taxon>Fungi</taxon>
        <taxon>Dikarya</taxon>
        <taxon>Basidiomycota</taxon>
        <taxon>Agaricomycotina</taxon>
        <taxon>Agaricomycetes</taxon>
        <taxon>Polyporales</taxon>
        <taxon>Polyporaceae</taxon>
        <taxon>Trametes</taxon>
    </lineage>
</organism>
<dbReference type="EMBL" id="JANSHE010001035">
    <property type="protein sequence ID" value="KAJ3005087.1"/>
    <property type="molecule type" value="Genomic_DNA"/>
</dbReference>
<name>A0ACC1PZB2_9APHY</name>
<gene>
    <name evidence="1" type="ORF">NUW54_g4499</name>
</gene>
<reference evidence="1" key="1">
    <citation type="submission" date="2022-08" db="EMBL/GenBank/DDBJ databases">
        <title>Genome Sequence of Pycnoporus sanguineus.</title>
        <authorList>
            <person name="Buettner E."/>
        </authorList>
    </citation>
    <scope>NUCLEOTIDE SEQUENCE</scope>
    <source>
        <strain evidence="1">CG-C14</strain>
    </source>
</reference>
<keyword evidence="2" id="KW-1185">Reference proteome</keyword>
<dbReference type="Proteomes" id="UP001144978">
    <property type="component" value="Unassembled WGS sequence"/>
</dbReference>
<proteinExistence type="predicted"/>
<sequence>MPERAEIFVQHQQVLYFIQHTSVEDRRLRAIWVDPTTEEQRTSPATSPARAGLVYRLPAGSTIRRGAKKLKETTPVVSQGAGTKGKRPNVESGKSQGKTGYAVYPFWLCNNLAKDSYVLVASHFNPQSLILEFRNATLHALYLDIRLLLHVSVQIFTMSEWRDSICKVPRDRRGFKVAMALDLGPYIIAFLSHDLLFQVYWANDLQSLPTNTVVDVLHDWPAFLQAVACWVQQRRTRARSRDNPAFLAIHQADVFAGLGNYTLSEVFHRAGLRLSLSESELFDSPSRTARLCIAYREFAMHTESVLWPSMKRFFQGFKIAVERSHRLLYSKHLKVYGKEWTWVNARQGALLDAAIAAENNQRGTTYDIFEPSLVATSLTMEHGNLGHLIFGPQEWAILQHSWGLHVAEPQDALTTLYRPFLSYQRTYLRPGYYHDGLVAGQWNAHRFSTSMYRFALSPSALSSSPMIDDDEDDANHKPKKDTDLASSAVHRASAGVKVRMIRMPEVKRLLSTLATKIMTTRMYTVGPLDFCGIARVERAQGRGQSLRPLSSTFLCDHDPRVPLYYRIRRENAQKCLKTHFKAAVQVRHARKWNTRRKKGPSHKKDPNSTRTRRSPTTAEQLALKEGLAFIKELTPRRRL</sequence>
<evidence type="ECO:0000313" key="1">
    <source>
        <dbReference type="EMBL" id="KAJ3005087.1"/>
    </source>
</evidence>